<dbReference type="Pfam" id="PF12146">
    <property type="entry name" value="Hydrolase_4"/>
    <property type="match status" value="1"/>
</dbReference>
<dbReference type="EMBL" id="RBXO01000001">
    <property type="protein sequence ID" value="RKT52381.1"/>
    <property type="molecule type" value="Genomic_DNA"/>
</dbReference>
<dbReference type="InterPro" id="IPR022742">
    <property type="entry name" value="Hydrolase_4"/>
</dbReference>
<accession>A0A495VSL4</accession>
<dbReference type="InterPro" id="IPR029058">
    <property type="entry name" value="AB_hydrolase_fold"/>
</dbReference>
<dbReference type="PANTHER" id="PTHR11614">
    <property type="entry name" value="PHOSPHOLIPASE-RELATED"/>
    <property type="match status" value="1"/>
</dbReference>
<evidence type="ECO:0000313" key="3">
    <source>
        <dbReference type="Proteomes" id="UP000282084"/>
    </source>
</evidence>
<dbReference type="RefSeq" id="WP_121001891.1">
    <property type="nucleotide sequence ID" value="NZ_RBXO01000001.1"/>
</dbReference>
<dbReference type="SUPFAM" id="SSF53474">
    <property type="entry name" value="alpha/beta-Hydrolases"/>
    <property type="match status" value="1"/>
</dbReference>
<dbReference type="Proteomes" id="UP000282084">
    <property type="component" value="Unassembled WGS sequence"/>
</dbReference>
<dbReference type="OrthoDB" id="9806902at2"/>
<keyword evidence="3" id="KW-1185">Reference proteome</keyword>
<dbReference type="Gene3D" id="3.40.50.1820">
    <property type="entry name" value="alpha/beta hydrolase"/>
    <property type="match status" value="1"/>
</dbReference>
<evidence type="ECO:0000313" key="2">
    <source>
        <dbReference type="EMBL" id="RKT52381.1"/>
    </source>
</evidence>
<comment type="caution">
    <text evidence="2">The sequence shown here is derived from an EMBL/GenBank/DDBJ whole genome shotgun (WGS) entry which is preliminary data.</text>
</comment>
<name>A0A495VSL4_9PSEU</name>
<evidence type="ECO:0000259" key="1">
    <source>
        <dbReference type="Pfam" id="PF12146"/>
    </source>
</evidence>
<feature type="domain" description="Serine aminopeptidase S33" evidence="1">
    <location>
        <begin position="26"/>
        <end position="242"/>
    </location>
</feature>
<dbReference type="GO" id="GO:0016787">
    <property type="term" value="F:hydrolase activity"/>
    <property type="evidence" value="ECO:0007669"/>
    <property type="project" value="UniProtKB-KW"/>
</dbReference>
<proteinExistence type="predicted"/>
<sequence>MIESNVPGHAGELVVRTWPNLDATWLAVLVHGYGEHGGRYGHVAERLVAAGALVVAPDHVGHGASAGERALITSLDGVVEDVGAAIRSAAADLPVVLIGHSLGGLVATRYAQAHPVAALVLSAPVLGTWQGLDALSLDEIPDTPIDPDVLSRDPEVGRRYAADPLVWHGPFKRATLEAVERALDDANYGPTLEDLPTLWLHGDADELVPLADTRTGTDRIRGLLFEERVYPGARHEVFNETNRDEVLSDVVSFVRRVLRLDRADTGRGHAG</sequence>
<keyword evidence="2" id="KW-0378">Hydrolase</keyword>
<dbReference type="AlphaFoldDB" id="A0A495VSL4"/>
<protein>
    <submittedName>
        <fullName evidence="2">Alpha-beta hydrolase superfamily lysophospholipase</fullName>
    </submittedName>
</protein>
<reference evidence="2 3" key="1">
    <citation type="submission" date="2018-10" db="EMBL/GenBank/DDBJ databases">
        <title>Sequencing the genomes of 1000 actinobacteria strains.</title>
        <authorList>
            <person name="Klenk H.-P."/>
        </authorList>
    </citation>
    <scope>NUCLEOTIDE SEQUENCE [LARGE SCALE GENOMIC DNA]</scope>
    <source>
        <strain evidence="2 3">DSM 43800</strain>
    </source>
</reference>
<dbReference type="InterPro" id="IPR051044">
    <property type="entry name" value="MAG_DAG_Lipase"/>
</dbReference>
<organism evidence="2 3">
    <name type="scientific">Saccharothrix australiensis</name>
    <dbReference type="NCBI Taxonomy" id="2072"/>
    <lineage>
        <taxon>Bacteria</taxon>
        <taxon>Bacillati</taxon>
        <taxon>Actinomycetota</taxon>
        <taxon>Actinomycetes</taxon>
        <taxon>Pseudonocardiales</taxon>
        <taxon>Pseudonocardiaceae</taxon>
        <taxon>Saccharothrix</taxon>
    </lineage>
</organism>
<gene>
    <name evidence="2" type="ORF">C8E97_0891</name>
</gene>